<gene>
    <name evidence="1" type="ORF">BDP81DRAFT_433696</name>
</gene>
<dbReference type="RefSeq" id="XP_060442717.1">
    <property type="nucleotide sequence ID" value="XM_060590884.1"/>
</dbReference>
<dbReference type="Proteomes" id="UP001243989">
    <property type="component" value="Unassembled WGS sequence"/>
</dbReference>
<dbReference type="EMBL" id="JAHMHQ010000016">
    <property type="protein sequence ID" value="KAK1634110.1"/>
    <property type="molecule type" value="Genomic_DNA"/>
</dbReference>
<keyword evidence="2" id="KW-1185">Reference proteome</keyword>
<sequence>MLEGNRHVPFWVFCFVPVLPFQVHVQYTTSSCQVLSFPPCVSVVYFLPPTFSIIPARDAMSSMINECTLSRSICIPKAHTPHTLPPFS</sequence>
<name>A0AAI9ZLZ2_9PEZI</name>
<dbReference type="PROSITE" id="PS51257">
    <property type="entry name" value="PROKAR_LIPOPROTEIN"/>
    <property type="match status" value="1"/>
</dbReference>
<proteinExistence type="predicted"/>
<dbReference type="AlphaFoldDB" id="A0AAI9ZLZ2"/>
<accession>A0AAI9ZLZ2</accession>
<dbReference type="GeneID" id="85475746"/>
<reference evidence="1" key="1">
    <citation type="submission" date="2021-06" db="EMBL/GenBank/DDBJ databases">
        <title>Comparative genomics, transcriptomics and evolutionary studies reveal genomic signatures of adaptation to plant cell wall in hemibiotrophic fungi.</title>
        <authorList>
            <consortium name="DOE Joint Genome Institute"/>
            <person name="Baroncelli R."/>
            <person name="Diaz J.F."/>
            <person name="Benocci T."/>
            <person name="Peng M."/>
            <person name="Battaglia E."/>
            <person name="Haridas S."/>
            <person name="Andreopoulos W."/>
            <person name="Labutti K."/>
            <person name="Pangilinan J."/>
            <person name="Floch G.L."/>
            <person name="Makela M.R."/>
            <person name="Henrissat B."/>
            <person name="Grigoriev I.V."/>
            <person name="Crouch J.A."/>
            <person name="De Vries R.P."/>
            <person name="Sukno S.A."/>
            <person name="Thon M.R."/>
        </authorList>
    </citation>
    <scope>NUCLEOTIDE SEQUENCE</scope>
    <source>
        <strain evidence="1">CBS 102054</strain>
    </source>
</reference>
<evidence type="ECO:0000313" key="1">
    <source>
        <dbReference type="EMBL" id="KAK1634110.1"/>
    </source>
</evidence>
<comment type="caution">
    <text evidence="1">The sequence shown here is derived from an EMBL/GenBank/DDBJ whole genome shotgun (WGS) entry which is preliminary data.</text>
</comment>
<organism evidence="1 2">
    <name type="scientific">Colletotrichum phormii</name>
    <dbReference type="NCBI Taxonomy" id="359342"/>
    <lineage>
        <taxon>Eukaryota</taxon>
        <taxon>Fungi</taxon>
        <taxon>Dikarya</taxon>
        <taxon>Ascomycota</taxon>
        <taxon>Pezizomycotina</taxon>
        <taxon>Sordariomycetes</taxon>
        <taxon>Hypocreomycetidae</taxon>
        <taxon>Glomerellales</taxon>
        <taxon>Glomerellaceae</taxon>
        <taxon>Colletotrichum</taxon>
        <taxon>Colletotrichum acutatum species complex</taxon>
    </lineage>
</organism>
<protein>
    <submittedName>
        <fullName evidence="1">Uncharacterized protein</fullName>
    </submittedName>
</protein>
<evidence type="ECO:0000313" key="2">
    <source>
        <dbReference type="Proteomes" id="UP001243989"/>
    </source>
</evidence>